<dbReference type="EMBL" id="CP064936">
    <property type="protein sequence ID" value="QQA01245.1"/>
    <property type="molecule type" value="Genomic_DNA"/>
</dbReference>
<dbReference type="SUPFAM" id="SSF55021">
    <property type="entry name" value="ACT-like"/>
    <property type="match status" value="1"/>
</dbReference>
<keyword evidence="6" id="KW-0547">Nucleotide-binding</keyword>
<evidence type="ECO:0000256" key="5">
    <source>
        <dbReference type="ARBA" id="ARBA00022475"/>
    </source>
</evidence>
<evidence type="ECO:0000256" key="2">
    <source>
        <dbReference type="ARBA" id="ARBA00005417"/>
    </source>
</evidence>
<reference evidence="12 13" key="1">
    <citation type="submission" date="2020-11" db="EMBL/GenBank/DDBJ databases">
        <title>Treponema Peruensis nv. sp., first commensal Treponema isolated from human feces.</title>
        <authorList>
            <person name="Belkhou C."/>
            <person name="Raes J."/>
        </authorList>
    </citation>
    <scope>NUCLEOTIDE SEQUENCE [LARGE SCALE GENOMIC DNA]</scope>
    <source>
        <strain evidence="12 13">RCC2812</strain>
    </source>
</reference>
<dbReference type="GO" id="GO:0016887">
    <property type="term" value="F:ATP hydrolysis activity"/>
    <property type="evidence" value="ECO:0007669"/>
    <property type="project" value="InterPro"/>
</dbReference>
<dbReference type="GO" id="GO:0005886">
    <property type="term" value="C:plasma membrane"/>
    <property type="evidence" value="ECO:0007669"/>
    <property type="project" value="UniProtKB-ARBA"/>
</dbReference>
<name>A0A7T3RDU5_9SPIR</name>
<evidence type="ECO:0000259" key="11">
    <source>
        <dbReference type="PROSITE" id="PS50893"/>
    </source>
</evidence>
<dbReference type="InterPro" id="IPR050086">
    <property type="entry name" value="MetN_ABC_transporter-like"/>
</dbReference>
<dbReference type="PROSITE" id="PS50893">
    <property type="entry name" value="ABC_TRANSPORTER_2"/>
    <property type="match status" value="1"/>
</dbReference>
<accession>A0A7T3RDU5</accession>
<keyword evidence="9" id="KW-0029">Amino-acid transport</keyword>
<dbReference type="RefSeq" id="WP_198442832.1">
    <property type="nucleotide sequence ID" value="NZ_CBCSHE010000013.1"/>
</dbReference>
<evidence type="ECO:0000256" key="4">
    <source>
        <dbReference type="ARBA" id="ARBA00022448"/>
    </source>
</evidence>
<organism evidence="12 13">
    <name type="scientific">Treponema peruense</name>
    <dbReference type="NCBI Taxonomy" id="2787628"/>
    <lineage>
        <taxon>Bacteria</taxon>
        <taxon>Pseudomonadati</taxon>
        <taxon>Spirochaetota</taxon>
        <taxon>Spirochaetia</taxon>
        <taxon>Spirochaetales</taxon>
        <taxon>Treponemataceae</taxon>
        <taxon>Treponema</taxon>
    </lineage>
</organism>
<dbReference type="Pfam" id="PF09383">
    <property type="entry name" value="NIL"/>
    <property type="match status" value="1"/>
</dbReference>
<evidence type="ECO:0000256" key="10">
    <source>
        <dbReference type="ARBA" id="ARBA00023136"/>
    </source>
</evidence>
<comment type="function">
    <text evidence="1">Part of the ABC transporter FtsEX involved in cellular division. Important for assembly or stability of the septal ring.</text>
</comment>
<sequence>MIELKDINKVFKDKNQNEFYAAKDVNLKINDGEIFGIIGFSGAGKSTVVRCINLLGRPTSGQVIVNEKNLLELSAKELREERKKIGMIFQHFNLMPSRTVFENIAFPLKHSGLSKKQVQEKVRELLTLVELTDKESQYPSQLSGGQKQRVAIARALANNPKILLCDEATSALDPTTTKQILGLLKKLRDKLNLTIVIITHQINVVKDICDKVAVMEHGKVVETSDVFDIFANPKDEVTKRFIHSTTNLQKIEELISENSNVVQLKKGEKIIRLSYLQKNVSEPLISTVSSKFGVVLNIIFADIEIVQGAPVGGTVAIFSGENQNIQNALGWLKEKNVGIEILKQE</sequence>
<evidence type="ECO:0000256" key="9">
    <source>
        <dbReference type="ARBA" id="ARBA00022970"/>
    </source>
</evidence>
<protein>
    <recommendedName>
        <fullName evidence="3">Cell division ATP-binding protein FtsE</fullName>
    </recommendedName>
</protein>
<evidence type="ECO:0000256" key="6">
    <source>
        <dbReference type="ARBA" id="ARBA00022741"/>
    </source>
</evidence>
<dbReference type="InterPro" id="IPR018449">
    <property type="entry name" value="NIL_domain"/>
</dbReference>
<evidence type="ECO:0000313" key="12">
    <source>
        <dbReference type="EMBL" id="QQA01245.1"/>
    </source>
</evidence>
<dbReference type="SUPFAM" id="SSF52540">
    <property type="entry name" value="P-loop containing nucleoside triphosphate hydrolases"/>
    <property type="match status" value="1"/>
</dbReference>
<dbReference type="AlphaFoldDB" id="A0A7T3RDU5"/>
<keyword evidence="8" id="KW-1278">Translocase</keyword>
<evidence type="ECO:0000256" key="3">
    <source>
        <dbReference type="ARBA" id="ARBA00020019"/>
    </source>
</evidence>
<dbReference type="Gene3D" id="3.40.50.300">
    <property type="entry name" value="P-loop containing nucleotide triphosphate hydrolases"/>
    <property type="match status" value="1"/>
</dbReference>
<dbReference type="KEGG" id="tper:IWA51_01070"/>
<dbReference type="PROSITE" id="PS00211">
    <property type="entry name" value="ABC_TRANSPORTER_1"/>
    <property type="match status" value="1"/>
</dbReference>
<dbReference type="GO" id="GO:0005524">
    <property type="term" value="F:ATP binding"/>
    <property type="evidence" value="ECO:0007669"/>
    <property type="project" value="UniProtKB-KW"/>
</dbReference>
<dbReference type="GO" id="GO:0006865">
    <property type="term" value="P:amino acid transport"/>
    <property type="evidence" value="ECO:0007669"/>
    <property type="project" value="UniProtKB-KW"/>
</dbReference>
<dbReference type="CDD" id="cd03258">
    <property type="entry name" value="ABC_MetN_methionine_transporter"/>
    <property type="match status" value="1"/>
</dbReference>
<dbReference type="PANTHER" id="PTHR43166">
    <property type="entry name" value="AMINO ACID IMPORT ATP-BINDING PROTEIN"/>
    <property type="match status" value="1"/>
</dbReference>
<dbReference type="InterPro" id="IPR041701">
    <property type="entry name" value="MetN_ABC"/>
</dbReference>
<evidence type="ECO:0000256" key="1">
    <source>
        <dbReference type="ARBA" id="ARBA00002579"/>
    </source>
</evidence>
<dbReference type="InterPro" id="IPR027417">
    <property type="entry name" value="P-loop_NTPase"/>
</dbReference>
<dbReference type="SMART" id="SM00382">
    <property type="entry name" value="AAA"/>
    <property type="match status" value="1"/>
</dbReference>
<dbReference type="FunFam" id="3.40.50.300:FF:000056">
    <property type="entry name" value="Cell division ATP-binding protein FtsE"/>
    <property type="match status" value="1"/>
</dbReference>
<dbReference type="InterPro" id="IPR045865">
    <property type="entry name" value="ACT-like_dom_sf"/>
</dbReference>
<dbReference type="Gene3D" id="3.30.70.260">
    <property type="match status" value="1"/>
</dbReference>
<gene>
    <name evidence="12" type="ORF">IWA51_01070</name>
</gene>
<dbReference type="InterPro" id="IPR003593">
    <property type="entry name" value="AAA+_ATPase"/>
</dbReference>
<dbReference type="Proteomes" id="UP000595224">
    <property type="component" value="Chromosome"/>
</dbReference>
<keyword evidence="13" id="KW-1185">Reference proteome</keyword>
<dbReference type="PANTHER" id="PTHR43166:SF30">
    <property type="entry name" value="METHIONINE IMPORT ATP-BINDING PROTEIN METN"/>
    <property type="match status" value="1"/>
</dbReference>
<proteinExistence type="inferred from homology"/>
<keyword evidence="4" id="KW-0813">Transport</keyword>
<keyword evidence="5" id="KW-1003">Cell membrane</keyword>
<evidence type="ECO:0000256" key="8">
    <source>
        <dbReference type="ARBA" id="ARBA00022967"/>
    </source>
</evidence>
<dbReference type="Pfam" id="PF00005">
    <property type="entry name" value="ABC_tran"/>
    <property type="match status" value="1"/>
</dbReference>
<dbReference type="SMART" id="SM00930">
    <property type="entry name" value="NIL"/>
    <property type="match status" value="1"/>
</dbReference>
<keyword evidence="10" id="KW-0472">Membrane</keyword>
<comment type="similarity">
    <text evidence="2">Belongs to the ABC transporter superfamily.</text>
</comment>
<dbReference type="InterPro" id="IPR017871">
    <property type="entry name" value="ABC_transporter-like_CS"/>
</dbReference>
<dbReference type="InterPro" id="IPR003439">
    <property type="entry name" value="ABC_transporter-like_ATP-bd"/>
</dbReference>
<evidence type="ECO:0000256" key="7">
    <source>
        <dbReference type="ARBA" id="ARBA00022840"/>
    </source>
</evidence>
<keyword evidence="7 12" id="KW-0067">ATP-binding</keyword>
<feature type="domain" description="ABC transporter" evidence="11">
    <location>
        <begin position="2"/>
        <end position="242"/>
    </location>
</feature>
<evidence type="ECO:0000313" key="13">
    <source>
        <dbReference type="Proteomes" id="UP000595224"/>
    </source>
</evidence>